<evidence type="ECO:0000313" key="1">
    <source>
        <dbReference type="EMBL" id="CAB3977404.1"/>
    </source>
</evidence>
<comment type="caution">
    <text evidence="1">The sequence shown here is derived from an EMBL/GenBank/DDBJ whole genome shotgun (WGS) entry which is preliminary data.</text>
</comment>
<protein>
    <submittedName>
        <fullName evidence="1">Uncharacterized protein</fullName>
    </submittedName>
</protein>
<name>A0A7D9HAX6_PARCT</name>
<dbReference type="Proteomes" id="UP001152795">
    <property type="component" value="Unassembled WGS sequence"/>
</dbReference>
<evidence type="ECO:0000313" key="2">
    <source>
        <dbReference type="Proteomes" id="UP001152795"/>
    </source>
</evidence>
<proteinExistence type="predicted"/>
<keyword evidence="2" id="KW-1185">Reference proteome</keyword>
<accession>A0A7D9HAX6</accession>
<organism evidence="1 2">
    <name type="scientific">Paramuricea clavata</name>
    <name type="common">Red gorgonian</name>
    <name type="synonym">Violescent sea-whip</name>
    <dbReference type="NCBI Taxonomy" id="317549"/>
    <lineage>
        <taxon>Eukaryota</taxon>
        <taxon>Metazoa</taxon>
        <taxon>Cnidaria</taxon>
        <taxon>Anthozoa</taxon>
        <taxon>Octocorallia</taxon>
        <taxon>Malacalcyonacea</taxon>
        <taxon>Plexauridae</taxon>
        <taxon>Paramuricea</taxon>
    </lineage>
</organism>
<gene>
    <name evidence="1" type="ORF">PACLA_8A026974</name>
</gene>
<dbReference type="AlphaFoldDB" id="A0A7D9HAX6"/>
<reference evidence="1" key="1">
    <citation type="submission" date="2020-04" db="EMBL/GenBank/DDBJ databases">
        <authorList>
            <person name="Alioto T."/>
            <person name="Alioto T."/>
            <person name="Gomez Garrido J."/>
        </authorList>
    </citation>
    <scope>NUCLEOTIDE SEQUENCE</scope>
    <source>
        <strain evidence="1">A484AB</strain>
    </source>
</reference>
<dbReference type="EMBL" id="CACRXK020000045">
    <property type="protein sequence ID" value="CAB3977404.1"/>
    <property type="molecule type" value="Genomic_DNA"/>
</dbReference>
<sequence>MISYCGAELNLQALGELLESNYFHPVLWSLYSTCSYLYNKKPQDLGTREIRICNYSSAIIDEENSLVWLKGNLEGTRDLMLYDEKNPSYCVIGIDGRQPMPEVDDHDDDDFKSEKKFYVIPAEWIPYIYVRYENDSWAMYLSATRFCCRQILIRGSVMVARRDNISIKPEYAMVDNQYTPFRKYFHIGVGPCSNEINDVLADVGIFVNGEQLYKRVCMLAHPYGKEREVIYASSVHDKIFIFGNEKIEGKFLKLIMRRILVCQKCNGYVDKLILMLVDSLVKHDTLKDVMNVPASADTILVGGCTLLFVYFVCRFCCYATGRLFGAVKNIAKSLRKNTDICKNIIEPFFIKYA</sequence>